<gene>
    <name evidence="2" type="ORF">BKA23_3178</name>
</gene>
<dbReference type="EMBL" id="VIVQ01000003">
    <property type="protein sequence ID" value="TWE09475.1"/>
    <property type="molecule type" value="Genomic_DNA"/>
</dbReference>
<evidence type="ECO:0000313" key="3">
    <source>
        <dbReference type="Proteomes" id="UP000318297"/>
    </source>
</evidence>
<dbReference type="InterPro" id="IPR025164">
    <property type="entry name" value="Toastrack_DUF4097"/>
</dbReference>
<comment type="caution">
    <text evidence="2">The sequence shown here is derived from an EMBL/GenBank/DDBJ whole genome shotgun (WGS) entry which is preliminary data.</text>
</comment>
<dbReference type="AlphaFoldDB" id="A0A561E1H0"/>
<dbReference type="RefSeq" id="WP_145230147.1">
    <property type="nucleotide sequence ID" value="NZ_VIVQ01000003.1"/>
</dbReference>
<proteinExistence type="predicted"/>
<feature type="domain" description="DUF4097" evidence="1">
    <location>
        <begin position="91"/>
        <end position="267"/>
    </location>
</feature>
<sequence>MSESWQVSEPKVLDVGGEGERVRALDVGLIAGHIDVVTHDDSPTARLEVHEVEGRPLEITWDGQTLRVAHVPSTGGGLWEALRSLGSGNHRARARISLSVPQDATATVSTVSADAVVSGLHSKTKVNTVSGDLTIDDIDGDIKAHTVSGSLEGRGLTGSLKAETVSGSITIQDSRLDPVKFNTVSGDITADLGSDQVSVDSTSVSGDVTVRIPAGHGFNVSVSTMSGAAVVDGRELGGGLGRRGGSVVEGDESLRLKASSVSGDVVVLRAPSVVEGTGGPNLVKEDS</sequence>
<reference evidence="2 3" key="1">
    <citation type="submission" date="2019-06" db="EMBL/GenBank/DDBJ databases">
        <title>Sequencing the genomes of 1000 actinobacteria strains.</title>
        <authorList>
            <person name="Klenk H.-P."/>
        </authorList>
    </citation>
    <scope>NUCLEOTIDE SEQUENCE [LARGE SCALE GENOMIC DNA]</scope>
    <source>
        <strain evidence="2 3">DSM 19560</strain>
    </source>
</reference>
<evidence type="ECO:0000259" key="1">
    <source>
        <dbReference type="Pfam" id="PF13349"/>
    </source>
</evidence>
<keyword evidence="3" id="KW-1185">Reference proteome</keyword>
<dbReference type="OrthoDB" id="3232569at2"/>
<accession>A0A561E1H0</accession>
<organism evidence="2 3">
    <name type="scientific">Rudaeicoccus suwonensis</name>
    <dbReference type="NCBI Taxonomy" id="657409"/>
    <lineage>
        <taxon>Bacteria</taxon>
        <taxon>Bacillati</taxon>
        <taxon>Actinomycetota</taxon>
        <taxon>Actinomycetes</taxon>
        <taxon>Micrococcales</taxon>
        <taxon>Dermacoccaceae</taxon>
        <taxon>Rudaeicoccus</taxon>
    </lineage>
</organism>
<evidence type="ECO:0000313" key="2">
    <source>
        <dbReference type="EMBL" id="TWE09475.1"/>
    </source>
</evidence>
<dbReference type="Pfam" id="PF13349">
    <property type="entry name" value="DUF4097"/>
    <property type="match status" value="1"/>
</dbReference>
<dbReference type="Proteomes" id="UP000318297">
    <property type="component" value="Unassembled WGS sequence"/>
</dbReference>
<protein>
    <submittedName>
        <fullName evidence="2">Putative adhesin</fullName>
    </submittedName>
</protein>
<name>A0A561E1H0_9MICO</name>